<sequence length="90" mass="10192">MARSRCEGQKKEVSGSAKSALCIIRRQFREAKFHAITAIVLIKFYVTKTKHSTTPRLGQRAMSHRPRAGRRTSPATLREPICKPNEPLCE</sequence>
<accession>A0A4C1YEW9</accession>
<feature type="region of interest" description="Disordered" evidence="1">
    <location>
        <begin position="52"/>
        <end position="90"/>
    </location>
</feature>
<reference evidence="2 3" key="1">
    <citation type="journal article" date="2019" name="Commun. Biol.">
        <title>The bagworm genome reveals a unique fibroin gene that provides high tensile strength.</title>
        <authorList>
            <person name="Kono N."/>
            <person name="Nakamura H."/>
            <person name="Ohtoshi R."/>
            <person name="Tomita M."/>
            <person name="Numata K."/>
            <person name="Arakawa K."/>
        </authorList>
    </citation>
    <scope>NUCLEOTIDE SEQUENCE [LARGE SCALE GENOMIC DNA]</scope>
</reference>
<comment type="caution">
    <text evidence="2">The sequence shown here is derived from an EMBL/GenBank/DDBJ whole genome shotgun (WGS) entry which is preliminary data.</text>
</comment>
<evidence type="ECO:0000256" key="1">
    <source>
        <dbReference type="SAM" id="MobiDB-lite"/>
    </source>
</evidence>
<proteinExistence type="predicted"/>
<dbReference type="Proteomes" id="UP000299102">
    <property type="component" value="Unassembled WGS sequence"/>
</dbReference>
<organism evidence="2 3">
    <name type="scientific">Eumeta variegata</name>
    <name type="common">Bagworm moth</name>
    <name type="synonym">Eumeta japonica</name>
    <dbReference type="NCBI Taxonomy" id="151549"/>
    <lineage>
        <taxon>Eukaryota</taxon>
        <taxon>Metazoa</taxon>
        <taxon>Ecdysozoa</taxon>
        <taxon>Arthropoda</taxon>
        <taxon>Hexapoda</taxon>
        <taxon>Insecta</taxon>
        <taxon>Pterygota</taxon>
        <taxon>Neoptera</taxon>
        <taxon>Endopterygota</taxon>
        <taxon>Lepidoptera</taxon>
        <taxon>Glossata</taxon>
        <taxon>Ditrysia</taxon>
        <taxon>Tineoidea</taxon>
        <taxon>Psychidae</taxon>
        <taxon>Oiketicinae</taxon>
        <taxon>Eumeta</taxon>
    </lineage>
</organism>
<evidence type="ECO:0000313" key="3">
    <source>
        <dbReference type="Proteomes" id="UP000299102"/>
    </source>
</evidence>
<dbReference type="AlphaFoldDB" id="A0A4C1YEW9"/>
<gene>
    <name evidence="2" type="ORF">EVAR_100564_1</name>
</gene>
<keyword evidence="3" id="KW-1185">Reference proteome</keyword>
<name>A0A4C1YEW9_EUMVA</name>
<evidence type="ECO:0000313" key="2">
    <source>
        <dbReference type="EMBL" id="GBP73209.1"/>
    </source>
</evidence>
<dbReference type="EMBL" id="BGZK01001166">
    <property type="protein sequence ID" value="GBP73209.1"/>
    <property type="molecule type" value="Genomic_DNA"/>
</dbReference>
<protein>
    <submittedName>
        <fullName evidence="2">Uncharacterized protein</fullName>
    </submittedName>
</protein>